<evidence type="ECO:0000313" key="2">
    <source>
        <dbReference type="Proteomes" id="UP000185639"/>
    </source>
</evidence>
<dbReference type="Proteomes" id="UP000185639">
    <property type="component" value="Unassembled WGS sequence"/>
</dbReference>
<proteinExistence type="predicted"/>
<organism evidence="1 2">
    <name type="scientific">Thalassolituus maritimus</name>
    <dbReference type="NCBI Taxonomy" id="484498"/>
    <lineage>
        <taxon>Bacteria</taxon>
        <taxon>Pseudomonadati</taxon>
        <taxon>Pseudomonadota</taxon>
        <taxon>Gammaproteobacteria</taxon>
        <taxon>Oceanospirillales</taxon>
        <taxon>Oceanospirillaceae</taxon>
        <taxon>Thalassolituus</taxon>
    </lineage>
</organism>
<name>A0A1N7L115_9GAMM</name>
<keyword evidence="2" id="KW-1185">Reference proteome</keyword>
<sequence length="143" mass="16105">MSTEYFGAISVASIENSLNRMLSEFLNVDVDSADFSGFFVSRFGFSSRDTEQYPVTFQVKLKSSGDFKEFSLPPSEIVACMNAFFSSLDGAEDTRFRMARINYEYPQYEGDAEISMYCLLENTSDVAVKRNSTTLTDSSVMAW</sequence>
<reference evidence="2" key="1">
    <citation type="submission" date="2017-01" db="EMBL/GenBank/DDBJ databases">
        <authorList>
            <person name="Varghese N."/>
            <person name="Submissions S."/>
        </authorList>
    </citation>
    <scope>NUCLEOTIDE SEQUENCE [LARGE SCALE GENOMIC DNA]</scope>
    <source>
        <strain evidence="2">DSM 24913</strain>
    </source>
</reference>
<dbReference type="EMBL" id="FTOH01000003">
    <property type="protein sequence ID" value="SIS67535.1"/>
    <property type="molecule type" value="Genomic_DNA"/>
</dbReference>
<protein>
    <submittedName>
        <fullName evidence="1">Uncharacterized protein</fullName>
    </submittedName>
</protein>
<dbReference type="RefSeq" id="WP_076514741.1">
    <property type="nucleotide sequence ID" value="NZ_FTOH01000003.1"/>
</dbReference>
<gene>
    <name evidence="1" type="ORF">SAMN05421686_103217</name>
</gene>
<evidence type="ECO:0000313" key="1">
    <source>
        <dbReference type="EMBL" id="SIS67535.1"/>
    </source>
</evidence>
<accession>A0A1N7L115</accession>
<dbReference type="AlphaFoldDB" id="A0A1N7L115"/>